<dbReference type="PRINTS" id="PR00092">
    <property type="entry name" value="TYROSINASE"/>
</dbReference>
<dbReference type="SUPFAM" id="SSF48056">
    <property type="entry name" value="Di-copper centre-containing domain"/>
    <property type="match status" value="1"/>
</dbReference>
<accession>A0A9P9WY50</accession>
<evidence type="ECO:0000256" key="2">
    <source>
        <dbReference type="ARBA" id="ARBA00023002"/>
    </source>
</evidence>
<reference evidence="5" key="1">
    <citation type="submission" date="2021-03" db="EMBL/GenBank/DDBJ databases">
        <title>Revisited historic fungal species revealed as producer of novel bioactive compounds through whole genome sequencing and comparative genomics.</title>
        <authorList>
            <person name="Vignolle G.A."/>
            <person name="Hochenegger N."/>
            <person name="Mach R.L."/>
            <person name="Mach-Aigner A.R."/>
            <person name="Javad Rahimi M."/>
            <person name="Salim K.A."/>
            <person name="Chan C.M."/>
            <person name="Lim L.B.L."/>
            <person name="Cai F."/>
            <person name="Druzhinina I.S."/>
            <person name="U'Ren J.M."/>
            <person name="Derntl C."/>
        </authorList>
    </citation>
    <scope>NUCLEOTIDE SEQUENCE</scope>
    <source>
        <strain evidence="5">TUCIM 5799</strain>
    </source>
</reference>
<dbReference type="Gene3D" id="1.10.1280.10">
    <property type="entry name" value="Di-copper center containing domain from catechol oxidase"/>
    <property type="match status" value="1"/>
</dbReference>
<dbReference type="PANTHER" id="PTHR11474:SF125">
    <property type="entry name" value="N-ACETYL-6-HYDROXYTRYPTOPHAN OXIDASE IVOB-RELATED"/>
    <property type="match status" value="1"/>
</dbReference>
<keyword evidence="2" id="KW-0560">Oxidoreductase</keyword>
<feature type="chain" id="PRO_5040512909" description="Tyrosinase copper-binding domain-containing protein" evidence="3">
    <location>
        <begin position="19"/>
        <end position="394"/>
    </location>
</feature>
<evidence type="ECO:0000256" key="3">
    <source>
        <dbReference type="SAM" id="SignalP"/>
    </source>
</evidence>
<comment type="caution">
    <text evidence="5">The sequence shown here is derived from an EMBL/GenBank/DDBJ whole genome shotgun (WGS) entry which is preliminary data.</text>
</comment>
<keyword evidence="1" id="KW-0479">Metal-binding</keyword>
<organism evidence="5 6">
    <name type="scientific">Neoarthrinium moseri</name>
    <dbReference type="NCBI Taxonomy" id="1658444"/>
    <lineage>
        <taxon>Eukaryota</taxon>
        <taxon>Fungi</taxon>
        <taxon>Dikarya</taxon>
        <taxon>Ascomycota</taxon>
        <taxon>Pezizomycotina</taxon>
        <taxon>Sordariomycetes</taxon>
        <taxon>Xylariomycetidae</taxon>
        <taxon>Amphisphaeriales</taxon>
        <taxon>Apiosporaceae</taxon>
        <taxon>Neoarthrinium</taxon>
    </lineage>
</organism>
<dbReference type="Pfam" id="PF00264">
    <property type="entry name" value="Tyrosinase"/>
    <property type="match status" value="1"/>
</dbReference>
<keyword evidence="6" id="KW-1185">Reference proteome</keyword>
<dbReference type="Proteomes" id="UP000829685">
    <property type="component" value="Unassembled WGS sequence"/>
</dbReference>
<feature type="domain" description="Tyrosinase copper-binding" evidence="4">
    <location>
        <begin position="317"/>
        <end position="328"/>
    </location>
</feature>
<protein>
    <recommendedName>
        <fullName evidence="4">Tyrosinase copper-binding domain-containing protein</fullName>
    </recommendedName>
</protein>
<dbReference type="OrthoDB" id="6132182at2759"/>
<name>A0A9P9WY50_9PEZI</name>
<dbReference type="AlphaFoldDB" id="A0A9P9WY50"/>
<dbReference type="InterPro" id="IPR050316">
    <property type="entry name" value="Tyrosinase/Hemocyanin"/>
</dbReference>
<dbReference type="PROSITE" id="PS00498">
    <property type="entry name" value="TYROSINASE_2"/>
    <property type="match status" value="1"/>
</dbReference>
<sequence>MQLSIWAPLITLTSAACAYVPESTLATDTLAIASLAKLTASVADGSLKNQLKTKGVSQTCDLRNVAVRREYSTLSNNEKLAYTNAVKCLMSKPAKTPSDQVPGAKSRYDDFVATHINQTLIIHATGNFLSWHRYFSWAFEQTLRDECGYKGYLPYWNWGKSAKDPINSPYFDGSIYSQGGNGVFAQHNCTNAMPSGLNCIPPGQGGGCVKTGPYAGITANISATAPSLAAADVTAGSFLGYQPRCIRRDISPWVSSQWSTDKESFNLLANPLYQTGIKAFQDHLQGDFDIGYFGLHSAGHYTIGGDPGGDFFNSPNDPMFWLHHGQIDRTWWIWQNQKPVERAFAIAGTNTVFNTPPSANTTVEDTIDLGIVRGPLAIKHHVSTVAGPYCYIYV</sequence>
<keyword evidence="3" id="KW-0732">Signal</keyword>
<dbReference type="InterPro" id="IPR002227">
    <property type="entry name" value="Tyrosinase_Cu-bd"/>
</dbReference>
<evidence type="ECO:0000256" key="1">
    <source>
        <dbReference type="ARBA" id="ARBA00022723"/>
    </source>
</evidence>
<evidence type="ECO:0000259" key="4">
    <source>
        <dbReference type="PROSITE" id="PS00498"/>
    </source>
</evidence>
<dbReference type="GO" id="GO:0046872">
    <property type="term" value="F:metal ion binding"/>
    <property type="evidence" value="ECO:0007669"/>
    <property type="project" value="UniProtKB-KW"/>
</dbReference>
<dbReference type="InterPro" id="IPR008922">
    <property type="entry name" value="Di-copper_centre_dom_sf"/>
</dbReference>
<dbReference type="EMBL" id="JAFIMR010000001">
    <property type="protein sequence ID" value="KAI1881264.1"/>
    <property type="molecule type" value="Genomic_DNA"/>
</dbReference>
<feature type="signal peptide" evidence="3">
    <location>
        <begin position="1"/>
        <end position="18"/>
    </location>
</feature>
<evidence type="ECO:0000313" key="6">
    <source>
        <dbReference type="Proteomes" id="UP000829685"/>
    </source>
</evidence>
<dbReference type="GO" id="GO:0016491">
    <property type="term" value="F:oxidoreductase activity"/>
    <property type="evidence" value="ECO:0007669"/>
    <property type="project" value="UniProtKB-KW"/>
</dbReference>
<proteinExistence type="predicted"/>
<dbReference type="PANTHER" id="PTHR11474">
    <property type="entry name" value="TYROSINASE FAMILY MEMBER"/>
    <property type="match status" value="1"/>
</dbReference>
<evidence type="ECO:0000313" key="5">
    <source>
        <dbReference type="EMBL" id="KAI1881264.1"/>
    </source>
</evidence>
<gene>
    <name evidence="5" type="ORF">JX265_000090</name>
</gene>